<protein>
    <submittedName>
        <fullName evidence="1">Deoxynucleoside kinase</fullName>
    </submittedName>
</protein>
<evidence type="ECO:0000313" key="1">
    <source>
        <dbReference type="EMBL" id="MBO1883714.1"/>
    </source>
</evidence>
<proteinExistence type="predicted"/>
<comment type="caution">
    <text evidence="1">The sequence shown here is derived from an EMBL/GenBank/DDBJ whole genome shotgun (WGS) entry which is preliminary data.</text>
</comment>
<dbReference type="Proteomes" id="UP000681610">
    <property type="component" value="Unassembled WGS sequence"/>
</dbReference>
<evidence type="ECO:0000313" key="2">
    <source>
        <dbReference type="Proteomes" id="UP000681610"/>
    </source>
</evidence>
<dbReference type="EMBL" id="JAGDYP010000003">
    <property type="protein sequence ID" value="MBO1883714.1"/>
    <property type="molecule type" value="Genomic_DNA"/>
</dbReference>
<gene>
    <name evidence="1" type="ORF">J4N46_04590</name>
</gene>
<dbReference type="GO" id="GO:0016301">
    <property type="term" value="F:kinase activity"/>
    <property type="evidence" value="ECO:0007669"/>
    <property type="project" value="UniProtKB-KW"/>
</dbReference>
<dbReference type="RefSeq" id="WP_009416288.1">
    <property type="nucleotide sequence ID" value="NZ_JAGDYP010000003.1"/>
</dbReference>
<keyword evidence="1" id="KW-0418">Kinase</keyword>
<sequence length="65" mass="7551">MEEFVKVVEQILYMENFNTEVTADLKQKFAQLYAAYGANVPEKYRSDVNRMANKYVGVNVNAFSY</sequence>
<organism evidence="1 2">
    <name type="scientific">Capnocytophaga bilenii</name>
    <dbReference type="NCBI Taxonomy" id="2819369"/>
    <lineage>
        <taxon>Bacteria</taxon>
        <taxon>Pseudomonadati</taxon>
        <taxon>Bacteroidota</taxon>
        <taxon>Flavobacteriia</taxon>
        <taxon>Flavobacteriales</taxon>
        <taxon>Flavobacteriaceae</taxon>
        <taxon>Capnocytophaga</taxon>
    </lineage>
</organism>
<accession>A0ABS3PXR1</accession>
<keyword evidence="1" id="KW-0808">Transferase</keyword>
<name>A0ABS3PXR1_9FLAO</name>
<reference evidence="1 2" key="1">
    <citation type="submission" date="2021-03" db="EMBL/GenBank/DDBJ databases">
        <title>Isolation and description of Capnocytophaga bilenii sp. nov., a novel Capnocytophaga species, isolated from a gingivitis subject.</title>
        <authorList>
            <person name="Antezack A."/>
            <person name="Monnet-Corti V."/>
            <person name="La Scola B."/>
        </authorList>
    </citation>
    <scope>NUCLEOTIDE SEQUENCE [LARGE SCALE GENOMIC DNA]</scope>
    <source>
        <strain evidence="1 2">Marseille-Q4570</strain>
    </source>
</reference>
<keyword evidence="2" id="KW-1185">Reference proteome</keyword>